<sequence>MSSLRYCNNQEVLNRRRGTESIGKILSQQLRRRKAIVCQVPLLYAVTRYKTLAT</sequence>
<dbReference type="EMBL" id="KN726183">
    <property type="protein sequence ID" value="KIH69299.1"/>
    <property type="molecule type" value="Genomic_DNA"/>
</dbReference>
<evidence type="ECO:0000313" key="1">
    <source>
        <dbReference type="EMBL" id="KIH69299.1"/>
    </source>
</evidence>
<reference evidence="1 2" key="1">
    <citation type="submission" date="2013-12" db="EMBL/GenBank/DDBJ databases">
        <title>Draft genome of the parsitic nematode Ancylostoma duodenale.</title>
        <authorList>
            <person name="Mitreva M."/>
        </authorList>
    </citation>
    <scope>NUCLEOTIDE SEQUENCE [LARGE SCALE GENOMIC DNA]</scope>
    <source>
        <strain evidence="1 2">Zhejiang</strain>
    </source>
</reference>
<accession>A0A0C2HCC6</accession>
<dbReference type="AlphaFoldDB" id="A0A0C2HCC6"/>
<gene>
    <name evidence="1" type="ORF">ANCDUO_00356</name>
</gene>
<keyword evidence="2" id="KW-1185">Reference proteome</keyword>
<dbReference type="Proteomes" id="UP000054047">
    <property type="component" value="Unassembled WGS sequence"/>
</dbReference>
<proteinExistence type="predicted"/>
<protein>
    <submittedName>
        <fullName evidence="1">Uncharacterized protein</fullName>
    </submittedName>
</protein>
<organism evidence="1 2">
    <name type="scientific">Ancylostoma duodenale</name>
    <dbReference type="NCBI Taxonomy" id="51022"/>
    <lineage>
        <taxon>Eukaryota</taxon>
        <taxon>Metazoa</taxon>
        <taxon>Ecdysozoa</taxon>
        <taxon>Nematoda</taxon>
        <taxon>Chromadorea</taxon>
        <taxon>Rhabditida</taxon>
        <taxon>Rhabditina</taxon>
        <taxon>Rhabditomorpha</taxon>
        <taxon>Strongyloidea</taxon>
        <taxon>Ancylostomatidae</taxon>
        <taxon>Ancylostomatinae</taxon>
        <taxon>Ancylostoma</taxon>
    </lineage>
</organism>
<evidence type="ECO:0000313" key="2">
    <source>
        <dbReference type="Proteomes" id="UP000054047"/>
    </source>
</evidence>
<name>A0A0C2HCC6_9BILA</name>